<gene>
    <name evidence="1" type="ORF">ASIM_LOCUS19261</name>
</gene>
<reference evidence="3" key="1">
    <citation type="submission" date="2017-02" db="UniProtKB">
        <authorList>
            <consortium name="WormBaseParasite"/>
        </authorList>
    </citation>
    <scope>IDENTIFICATION</scope>
</reference>
<dbReference type="EMBL" id="UYRR01036928">
    <property type="protein sequence ID" value="VDK68469.1"/>
    <property type="molecule type" value="Genomic_DNA"/>
</dbReference>
<evidence type="ECO:0000313" key="3">
    <source>
        <dbReference type="WBParaSite" id="ASIM_0001987401-mRNA-1"/>
    </source>
</evidence>
<organism evidence="3">
    <name type="scientific">Anisakis simplex</name>
    <name type="common">Herring worm</name>
    <dbReference type="NCBI Taxonomy" id="6269"/>
    <lineage>
        <taxon>Eukaryota</taxon>
        <taxon>Metazoa</taxon>
        <taxon>Ecdysozoa</taxon>
        <taxon>Nematoda</taxon>
        <taxon>Chromadorea</taxon>
        <taxon>Rhabditida</taxon>
        <taxon>Spirurina</taxon>
        <taxon>Ascaridomorpha</taxon>
        <taxon>Ascaridoidea</taxon>
        <taxon>Anisakidae</taxon>
        <taxon>Anisakis</taxon>
        <taxon>Anisakis simplex complex</taxon>
    </lineage>
</organism>
<protein>
    <submittedName>
        <fullName evidence="1 3">Uncharacterized protein</fullName>
    </submittedName>
</protein>
<accession>A0A0M3KFW3</accession>
<dbReference type="AlphaFoldDB" id="A0A0M3KFW3"/>
<dbReference type="Proteomes" id="UP000267096">
    <property type="component" value="Unassembled WGS sequence"/>
</dbReference>
<keyword evidence="2" id="KW-1185">Reference proteome</keyword>
<evidence type="ECO:0000313" key="1">
    <source>
        <dbReference type="EMBL" id="VDK68469.1"/>
    </source>
</evidence>
<evidence type="ECO:0000313" key="2">
    <source>
        <dbReference type="Proteomes" id="UP000267096"/>
    </source>
</evidence>
<proteinExistence type="predicted"/>
<name>A0A0M3KFW3_ANISI</name>
<dbReference type="WBParaSite" id="ASIM_0001987401-mRNA-1">
    <property type="protein sequence ID" value="ASIM_0001987401-mRNA-1"/>
    <property type="gene ID" value="ASIM_0001987401"/>
</dbReference>
<sequence>MMFPGGIGRDAASAEKLKKDASMKAQADFTAFILFGVAIELYQQVEIIRRCDMYQFQLHLDVSISVDGTTY</sequence>
<reference evidence="1 2" key="2">
    <citation type="submission" date="2018-11" db="EMBL/GenBank/DDBJ databases">
        <authorList>
            <consortium name="Pathogen Informatics"/>
        </authorList>
    </citation>
    <scope>NUCLEOTIDE SEQUENCE [LARGE SCALE GENOMIC DNA]</scope>
</reference>
<dbReference type="OrthoDB" id="10454366at2759"/>